<protein>
    <recommendedName>
        <fullName evidence="3">NADH dehydrogenase [ubiquinone] 1 beta subcomplex subunit 11, mitochondrial</fullName>
    </recommendedName>
</protein>
<gene>
    <name evidence="1" type="ORF">CEUSTIGMA_g10532.t1</name>
</gene>
<evidence type="ECO:0000313" key="1">
    <source>
        <dbReference type="EMBL" id="GAX83106.1"/>
    </source>
</evidence>
<dbReference type="AlphaFoldDB" id="A0A250XJA9"/>
<name>A0A250XJA9_9CHLO</name>
<dbReference type="Proteomes" id="UP000232323">
    <property type="component" value="Unassembled WGS sequence"/>
</dbReference>
<evidence type="ECO:0000313" key="2">
    <source>
        <dbReference type="Proteomes" id="UP000232323"/>
    </source>
</evidence>
<sequence>MSRLGVLTRLSSQLIRNSKSRGGDGWPGGSFWSEGTQTGHNGFLFGEIPPPHGQSRKWQWWEPIWYAGYGTFFLGVFLIYQTKPLEALDIKYWAKPRAETELSVELKMLDKLNERPDLQKRLAAVRKELNMIEDESYDLILMRNEYKVLMGLKSGRVPSDLAEIYEELAAE</sequence>
<dbReference type="EMBL" id="BEGY01000092">
    <property type="protein sequence ID" value="GAX83106.1"/>
    <property type="molecule type" value="Genomic_DNA"/>
</dbReference>
<dbReference type="PANTHER" id="PTHR40637">
    <property type="entry name" value="ESSS SUBUNIT OF NADH:UBIQUINONE OXIDOREDUCTASE (COMPLEX I) PROTEIN"/>
    <property type="match status" value="1"/>
</dbReference>
<keyword evidence="2" id="KW-1185">Reference proteome</keyword>
<dbReference type="STRING" id="1157962.A0A250XJA9"/>
<proteinExistence type="predicted"/>
<reference evidence="1 2" key="1">
    <citation type="submission" date="2017-08" db="EMBL/GenBank/DDBJ databases">
        <title>Acidophilic green algal genome provides insights into adaptation to an acidic environment.</title>
        <authorList>
            <person name="Hirooka S."/>
            <person name="Hirose Y."/>
            <person name="Kanesaki Y."/>
            <person name="Higuchi S."/>
            <person name="Fujiwara T."/>
            <person name="Onuma R."/>
            <person name="Era A."/>
            <person name="Ohbayashi R."/>
            <person name="Uzuka A."/>
            <person name="Nozaki H."/>
            <person name="Yoshikawa H."/>
            <person name="Miyagishima S.Y."/>
        </authorList>
    </citation>
    <scope>NUCLEOTIDE SEQUENCE [LARGE SCALE GENOMIC DNA]</scope>
    <source>
        <strain evidence="1 2">NIES-2499</strain>
    </source>
</reference>
<dbReference type="PANTHER" id="PTHR40637:SF1">
    <property type="entry name" value="ESSS SUBUNIT OF NADH:UBIQUINONE OXIDOREDUCTASE (COMPLEX I) PROTEIN"/>
    <property type="match status" value="1"/>
</dbReference>
<organism evidence="1 2">
    <name type="scientific">Chlamydomonas eustigma</name>
    <dbReference type="NCBI Taxonomy" id="1157962"/>
    <lineage>
        <taxon>Eukaryota</taxon>
        <taxon>Viridiplantae</taxon>
        <taxon>Chlorophyta</taxon>
        <taxon>core chlorophytes</taxon>
        <taxon>Chlorophyceae</taxon>
        <taxon>CS clade</taxon>
        <taxon>Chlamydomonadales</taxon>
        <taxon>Chlamydomonadaceae</taxon>
        <taxon>Chlamydomonas</taxon>
    </lineage>
</organism>
<comment type="caution">
    <text evidence="1">The sequence shown here is derived from an EMBL/GenBank/DDBJ whole genome shotgun (WGS) entry which is preliminary data.</text>
</comment>
<dbReference type="OrthoDB" id="2147978at2759"/>
<accession>A0A250XJA9</accession>
<evidence type="ECO:0008006" key="3">
    <source>
        <dbReference type="Google" id="ProtNLM"/>
    </source>
</evidence>